<evidence type="ECO:0000313" key="1">
    <source>
        <dbReference type="EMBL" id="RLL39988.1"/>
    </source>
</evidence>
<reference evidence="1 2" key="1">
    <citation type="submission" date="2018-10" db="EMBL/GenBank/DDBJ databases">
        <title>Oceanobacillus sp. YLB-02 draft genome.</title>
        <authorList>
            <person name="Yu L."/>
        </authorList>
    </citation>
    <scope>NUCLEOTIDE SEQUENCE [LARGE SCALE GENOMIC DNA]</scope>
    <source>
        <strain evidence="1 2">YLB-02</strain>
    </source>
</reference>
<evidence type="ECO:0000313" key="2">
    <source>
        <dbReference type="Proteomes" id="UP000270219"/>
    </source>
</evidence>
<proteinExistence type="predicted"/>
<dbReference type="RefSeq" id="WP_121525102.1">
    <property type="nucleotide sequence ID" value="NZ_RCHR01000014.1"/>
</dbReference>
<name>A0A498DCX1_9BACI</name>
<dbReference type="OrthoDB" id="2921741at2"/>
<comment type="caution">
    <text evidence="1">The sequence shown here is derived from an EMBL/GenBank/DDBJ whole genome shotgun (WGS) entry which is preliminary data.</text>
</comment>
<gene>
    <name evidence="1" type="ORF">D8M04_19585</name>
</gene>
<dbReference type="Proteomes" id="UP000270219">
    <property type="component" value="Unassembled WGS sequence"/>
</dbReference>
<protein>
    <submittedName>
        <fullName evidence="1">Uncharacterized protein</fullName>
    </submittedName>
</protein>
<dbReference type="AlphaFoldDB" id="A0A498DCX1"/>
<organism evidence="1 2">
    <name type="scientific">Oceanobacillus piezotolerans</name>
    <dbReference type="NCBI Taxonomy" id="2448030"/>
    <lineage>
        <taxon>Bacteria</taxon>
        <taxon>Bacillati</taxon>
        <taxon>Bacillota</taxon>
        <taxon>Bacilli</taxon>
        <taxon>Bacillales</taxon>
        <taxon>Bacillaceae</taxon>
        <taxon>Oceanobacillus</taxon>
    </lineage>
</organism>
<dbReference type="EMBL" id="RCHR01000014">
    <property type="protein sequence ID" value="RLL39988.1"/>
    <property type="molecule type" value="Genomic_DNA"/>
</dbReference>
<keyword evidence="2" id="KW-1185">Reference proteome</keyword>
<accession>A0A498DCX1</accession>
<sequence>MKTELTFYDIAEDKDIFQTPVKSTGDLFIPIEGDTLLVDGWGYIVSRREFYYENDTTKITVFCTRERKKR</sequence>